<dbReference type="PANTHER" id="PTHR32089">
    <property type="entry name" value="METHYL-ACCEPTING CHEMOTAXIS PROTEIN MCPB"/>
    <property type="match status" value="1"/>
</dbReference>
<dbReference type="InterPro" id="IPR004089">
    <property type="entry name" value="MCPsignal_dom"/>
</dbReference>
<gene>
    <name evidence="6" type="ORF">LF65_04449</name>
</gene>
<dbReference type="AlphaFoldDB" id="A0A0B5QVJ4"/>
<keyword evidence="4" id="KW-0812">Transmembrane</keyword>
<keyword evidence="3" id="KW-0175">Coiled coil</keyword>
<keyword evidence="1 2" id="KW-0807">Transducer</keyword>
<evidence type="ECO:0000256" key="1">
    <source>
        <dbReference type="ARBA" id="ARBA00023224"/>
    </source>
</evidence>
<sequence>MKFTIRNKLIASFGLIILLTSFLGVYSIISIKNVKDKASEIAEVWYKRSELAHTMDQNMSEYRLREYRHVLEDDPDLMNATEKELQDLREEFEDELKEYQGTMISSDDMEIFKEIKEYYPKYFETSRKTIQLSRESQNKDAFNLMYGESRQDFENVNSAIEKLVQYNQEQANLANIQNDQIYNHSRLMLTLNVIIIIIISLVVTISIINIITKRINFLVKFINKTANLDLVFDQAGLNIIKRYKDEFYDMGIAVANMRRTLRELVESIKQNSVNVALNSDVLSNIISETSQSIEAIAKAIDEMVQGSTDLARNTETGVDKLEVLAKEIHDSVGNTNSVKNYIELASKSNLEGMENINKLKSVVESNHKVAENILDQVSVLNNKSQSIEKITDAIKGITSQINILSLNAAIEAARAGTQGKGFAIVAEEIRKLAYEAADSTKEIDAIVREVKKEINKTKSEMITVGNMVIQMGEVSNGTEKAFRIIESSASNVVKQIDRIVVSINSIDNNKNDVIGSISDMSAIAEESASTTEEISASIEQQSASMEQINQSAKDLKNVSIELQDLIAKFRT</sequence>
<evidence type="ECO:0000259" key="5">
    <source>
        <dbReference type="PROSITE" id="PS50111"/>
    </source>
</evidence>
<evidence type="ECO:0000256" key="2">
    <source>
        <dbReference type="PROSITE-ProRule" id="PRU00284"/>
    </source>
</evidence>
<dbReference type="KEGG" id="cbei:LF65_04449"/>
<name>A0A0B5QVJ4_CLOBE</name>
<dbReference type="CDD" id="cd19411">
    <property type="entry name" value="MCP2201-like_sensor"/>
    <property type="match status" value="1"/>
</dbReference>
<organism evidence="6 7">
    <name type="scientific">Clostridium beijerinckii</name>
    <name type="common">Clostridium MP</name>
    <dbReference type="NCBI Taxonomy" id="1520"/>
    <lineage>
        <taxon>Bacteria</taxon>
        <taxon>Bacillati</taxon>
        <taxon>Bacillota</taxon>
        <taxon>Clostridia</taxon>
        <taxon>Eubacteriales</taxon>
        <taxon>Clostridiaceae</taxon>
        <taxon>Clostridium</taxon>
    </lineage>
</organism>
<dbReference type="OrthoDB" id="243053at2"/>
<dbReference type="Pfam" id="PF00015">
    <property type="entry name" value="MCPsignal"/>
    <property type="match status" value="1"/>
</dbReference>
<dbReference type="EMBL" id="CP010086">
    <property type="protein sequence ID" value="AJH00989.1"/>
    <property type="molecule type" value="Genomic_DNA"/>
</dbReference>
<keyword evidence="4" id="KW-1133">Transmembrane helix</keyword>
<dbReference type="PANTHER" id="PTHR32089:SF112">
    <property type="entry name" value="LYSOZYME-LIKE PROTEIN-RELATED"/>
    <property type="match status" value="1"/>
</dbReference>
<evidence type="ECO:0000256" key="3">
    <source>
        <dbReference type="SAM" id="Coils"/>
    </source>
</evidence>
<accession>A0A0B5QVJ4</accession>
<dbReference type="RefSeq" id="WP_041899031.1">
    <property type="nucleotide sequence ID" value="NZ_CP010086.2"/>
</dbReference>
<dbReference type="Gene3D" id="1.10.287.950">
    <property type="entry name" value="Methyl-accepting chemotaxis protein"/>
    <property type="match status" value="1"/>
</dbReference>
<dbReference type="Pfam" id="PF12729">
    <property type="entry name" value="4HB_MCP_1"/>
    <property type="match status" value="1"/>
</dbReference>
<dbReference type="STRING" id="1520.LF65_04449"/>
<proteinExistence type="predicted"/>
<evidence type="ECO:0000313" key="7">
    <source>
        <dbReference type="Proteomes" id="UP000031866"/>
    </source>
</evidence>
<dbReference type="InterPro" id="IPR024478">
    <property type="entry name" value="HlyB_4HB_MCP"/>
</dbReference>
<dbReference type="GO" id="GO:0007165">
    <property type="term" value="P:signal transduction"/>
    <property type="evidence" value="ECO:0007669"/>
    <property type="project" value="UniProtKB-KW"/>
</dbReference>
<dbReference type="Proteomes" id="UP000031866">
    <property type="component" value="Chromosome"/>
</dbReference>
<dbReference type="SUPFAM" id="SSF58104">
    <property type="entry name" value="Methyl-accepting chemotaxis protein (MCP) signaling domain"/>
    <property type="match status" value="1"/>
</dbReference>
<protein>
    <submittedName>
        <fullName evidence="6">Chemotaxis protein</fullName>
    </submittedName>
</protein>
<evidence type="ECO:0000256" key="4">
    <source>
        <dbReference type="SAM" id="Phobius"/>
    </source>
</evidence>
<evidence type="ECO:0000313" key="6">
    <source>
        <dbReference type="EMBL" id="AJH00989.1"/>
    </source>
</evidence>
<feature type="coiled-coil region" evidence="3">
    <location>
        <begin position="538"/>
        <end position="568"/>
    </location>
</feature>
<dbReference type="PROSITE" id="PS50111">
    <property type="entry name" value="CHEMOTAXIS_TRANSDUC_2"/>
    <property type="match status" value="1"/>
</dbReference>
<dbReference type="GO" id="GO:0016020">
    <property type="term" value="C:membrane"/>
    <property type="evidence" value="ECO:0007669"/>
    <property type="project" value="InterPro"/>
</dbReference>
<dbReference type="SMART" id="SM00283">
    <property type="entry name" value="MA"/>
    <property type="match status" value="1"/>
</dbReference>
<feature type="domain" description="Methyl-accepting transducer" evidence="5">
    <location>
        <begin position="285"/>
        <end position="542"/>
    </location>
</feature>
<feature type="transmembrane region" description="Helical" evidence="4">
    <location>
        <begin position="187"/>
        <end position="211"/>
    </location>
</feature>
<dbReference type="InterPro" id="IPR047347">
    <property type="entry name" value="YvaQ-like_sensor"/>
</dbReference>
<keyword evidence="4" id="KW-0472">Membrane</keyword>
<reference evidence="7" key="1">
    <citation type="submission" date="2014-12" db="EMBL/GenBank/DDBJ databases">
        <title>Genome sequence of Clostridium beijerinckii strain 59B.</title>
        <authorList>
            <person name="Little G.T."/>
            <person name="Minton N.P."/>
        </authorList>
    </citation>
    <scope>NUCLEOTIDE SEQUENCE [LARGE SCALE GENOMIC DNA]</scope>
    <source>
        <strain evidence="7">59B</strain>
    </source>
</reference>